<dbReference type="Proteomes" id="UP000077066">
    <property type="component" value="Unassembled WGS sequence"/>
</dbReference>
<dbReference type="EMBL" id="LWMT01000235">
    <property type="protein sequence ID" value="KZX12100.1"/>
    <property type="molecule type" value="Genomic_DNA"/>
</dbReference>
<dbReference type="AlphaFoldDB" id="A0A162FM87"/>
<keyword evidence="1" id="KW-0472">Membrane</keyword>
<accession>A0A162FM87</accession>
<keyword evidence="1" id="KW-0812">Transmembrane</keyword>
<organism evidence="2 3">
    <name type="scientific">Methanobrevibacter filiformis</name>
    <dbReference type="NCBI Taxonomy" id="55758"/>
    <lineage>
        <taxon>Archaea</taxon>
        <taxon>Methanobacteriati</taxon>
        <taxon>Methanobacteriota</taxon>
        <taxon>Methanomada group</taxon>
        <taxon>Methanobacteria</taxon>
        <taxon>Methanobacteriales</taxon>
        <taxon>Methanobacteriaceae</taxon>
        <taxon>Methanobrevibacter</taxon>
    </lineage>
</organism>
<evidence type="ECO:0000256" key="1">
    <source>
        <dbReference type="SAM" id="Phobius"/>
    </source>
</evidence>
<evidence type="ECO:0000313" key="2">
    <source>
        <dbReference type="EMBL" id="KZX12100.1"/>
    </source>
</evidence>
<comment type="caution">
    <text evidence="2">The sequence shown here is derived from an EMBL/GenBank/DDBJ whole genome shotgun (WGS) entry which is preliminary data.</text>
</comment>
<evidence type="ECO:0000313" key="3">
    <source>
        <dbReference type="Proteomes" id="UP000077066"/>
    </source>
</evidence>
<dbReference type="STRING" id="55758.MBFIL_12300"/>
<sequence>MAELYLKNNIVSRKYSGDALHIAIATVISVDVLVSWNFKHIVNLDKIKKFNAVNLNEGYHILEIRTPKEMINYE</sequence>
<feature type="transmembrane region" description="Helical" evidence="1">
    <location>
        <begin position="20"/>
        <end position="38"/>
    </location>
</feature>
<protein>
    <recommendedName>
        <fullName evidence="4">PIN domain protein</fullName>
    </recommendedName>
</protein>
<name>A0A162FM87_9EURY</name>
<proteinExistence type="predicted"/>
<keyword evidence="3" id="KW-1185">Reference proteome</keyword>
<keyword evidence="1" id="KW-1133">Transmembrane helix</keyword>
<evidence type="ECO:0008006" key="4">
    <source>
        <dbReference type="Google" id="ProtNLM"/>
    </source>
</evidence>
<gene>
    <name evidence="2" type="ORF">MBFIL_12300</name>
</gene>
<reference evidence="2 3" key="1">
    <citation type="submission" date="2016-04" db="EMBL/GenBank/DDBJ databases">
        <title>Genome sequence of Methanobrevibacter filiformis DSM 11501.</title>
        <authorList>
            <person name="Poehlein A."/>
            <person name="Seedorf H."/>
            <person name="Daniel R."/>
        </authorList>
    </citation>
    <scope>NUCLEOTIDE SEQUENCE [LARGE SCALE GENOMIC DNA]</scope>
    <source>
        <strain evidence="2 3">DSM 11501</strain>
    </source>
</reference>
<dbReference type="PATRIC" id="fig|55758.3.peg.1409"/>